<dbReference type="PROSITE" id="PS51644">
    <property type="entry name" value="HTH_OST"/>
    <property type="match status" value="1"/>
</dbReference>
<dbReference type="CDD" id="cd10146">
    <property type="entry name" value="LabA_like_C"/>
    <property type="match status" value="1"/>
</dbReference>
<dbReference type="CDD" id="cd11297">
    <property type="entry name" value="PIN_LabA-like_N_1"/>
    <property type="match status" value="1"/>
</dbReference>
<dbReference type="OrthoDB" id="9783963at2"/>
<keyword evidence="3" id="KW-1185">Reference proteome</keyword>
<protein>
    <recommendedName>
        <fullName evidence="1">HTH OST-type domain-containing protein</fullName>
    </recommendedName>
</protein>
<feature type="domain" description="HTH OST-type" evidence="1">
    <location>
        <begin position="238"/>
        <end position="309"/>
    </location>
</feature>
<dbReference type="Gene3D" id="3.40.50.1010">
    <property type="entry name" value="5'-nuclease"/>
    <property type="match status" value="1"/>
</dbReference>
<organism evidence="2 3">
    <name type="scientific">Aquabacterium olei</name>
    <dbReference type="NCBI Taxonomy" id="1296669"/>
    <lineage>
        <taxon>Bacteria</taxon>
        <taxon>Pseudomonadati</taxon>
        <taxon>Pseudomonadota</taxon>
        <taxon>Betaproteobacteria</taxon>
        <taxon>Burkholderiales</taxon>
        <taxon>Aquabacterium</taxon>
    </lineage>
</organism>
<dbReference type="EMBL" id="CP029211">
    <property type="protein sequence ID" value="AWI55547.1"/>
    <property type="molecule type" value="Genomic_DNA"/>
</dbReference>
<dbReference type="InterPro" id="IPR025605">
    <property type="entry name" value="OST-HTH/LOTUS_dom"/>
</dbReference>
<evidence type="ECO:0000313" key="2">
    <source>
        <dbReference type="EMBL" id="AWI55547.1"/>
    </source>
</evidence>
<keyword evidence="2" id="KW-0614">Plasmid</keyword>
<sequence>MAHCRCDPDLPDVRYLRPNPQSRETVHVHCLSTIEYERKHSLADNDNTRSVAIYWDFENLHAGVMETKYGEGVYAKQDNRFKVQEPLVDVQALVELGASYGPIAINRAYGNWQYFGRYRDALLQASVELIQLFPPGASAKNGADIKLCLDAAEDIGRFQHIGTVIIVGGDSDFMPVAQKIKAAGRTLIGIGTKRNTNKHWAKSCHEFRFYESLLEAESVEAALEDTSPAIPAPPANPAAELLRRAVRLLAESKGDAWVNKASVLPMIKRLDPTFDFKDHGYGSFSEMIKGLADAVELRKGDVDHQLRVR</sequence>
<dbReference type="PANTHER" id="PTHR35811:SF1">
    <property type="entry name" value="HTH OST-TYPE DOMAIN-CONTAINING PROTEIN"/>
    <property type="match status" value="1"/>
</dbReference>
<accession>A0A2U8FXC3</accession>
<dbReference type="GO" id="GO:0004540">
    <property type="term" value="F:RNA nuclease activity"/>
    <property type="evidence" value="ECO:0007669"/>
    <property type="project" value="InterPro"/>
</dbReference>
<dbReference type="Proteomes" id="UP000244892">
    <property type="component" value="Plasmid pTB101"/>
</dbReference>
<name>A0A2U8FXC3_9BURK</name>
<geneLocation type="plasmid" evidence="3">
    <name>ptb101</name>
</geneLocation>
<dbReference type="AlphaFoldDB" id="A0A2U8FXC3"/>
<dbReference type="Pfam" id="PF01936">
    <property type="entry name" value="NYN"/>
    <property type="match status" value="1"/>
</dbReference>
<evidence type="ECO:0000313" key="3">
    <source>
        <dbReference type="Proteomes" id="UP000244892"/>
    </source>
</evidence>
<dbReference type="KEGG" id="aon:DEH84_18360"/>
<gene>
    <name evidence="2" type="ORF">DEH84_18360</name>
</gene>
<evidence type="ECO:0000259" key="1">
    <source>
        <dbReference type="PROSITE" id="PS51644"/>
    </source>
</evidence>
<dbReference type="Gene3D" id="3.30.420.610">
    <property type="entry name" value="LOTUS domain-like"/>
    <property type="match status" value="1"/>
</dbReference>
<dbReference type="Pfam" id="PF12872">
    <property type="entry name" value="OST-HTH"/>
    <property type="match status" value="1"/>
</dbReference>
<reference evidence="2 3" key="1">
    <citation type="submission" date="2018-05" db="EMBL/GenBank/DDBJ databases">
        <title>complete genome sequence of Aquabacterium olei NBRC 110486.</title>
        <authorList>
            <person name="Tang B."/>
            <person name="Chang J."/>
            <person name="Zhang L."/>
            <person name="Yang H."/>
        </authorList>
    </citation>
    <scope>NUCLEOTIDE SEQUENCE [LARGE SCALE GENOMIC DNA]</scope>
    <source>
        <strain evidence="2 3">NBRC 110486</strain>
        <plasmid evidence="3">Plasmid ptb101</plasmid>
    </source>
</reference>
<dbReference type="InterPro" id="IPR041966">
    <property type="entry name" value="LOTUS-like"/>
</dbReference>
<dbReference type="InterPro" id="IPR021139">
    <property type="entry name" value="NYN"/>
</dbReference>
<dbReference type="PANTHER" id="PTHR35811">
    <property type="entry name" value="SLR1870 PROTEIN"/>
    <property type="match status" value="1"/>
</dbReference>
<proteinExistence type="predicted"/>